<evidence type="ECO:0000313" key="12">
    <source>
        <dbReference type="EMBL" id="CAC5378047.1"/>
    </source>
</evidence>
<feature type="transmembrane region" description="Helical" evidence="8">
    <location>
        <begin position="1257"/>
        <end position="1277"/>
    </location>
</feature>
<keyword evidence="6 8" id="KW-0472">Membrane</keyword>
<evidence type="ECO:0000256" key="4">
    <source>
        <dbReference type="ARBA" id="ARBA00022989"/>
    </source>
</evidence>
<dbReference type="InterPro" id="IPR050927">
    <property type="entry name" value="TRPM"/>
</dbReference>
<dbReference type="PANTHER" id="PTHR13800:SF12">
    <property type="entry name" value="TRANSIENT RECEPTOR POTENTIAL CATION CHANNEL SUBFAMILY M MEMBER-LIKE 2"/>
    <property type="match status" value="1"/>
</dbReference>
<dbReference type="InterPro" id="IPR057366">
    <property type="entry name" value="TRPM-like"/>
</dbReference>
<keyword evidence="4 8" id="KW-1133">Transmembrane helix</keyword>
<dbReference type="Pfam" id="PF25508">
    <property type="entry name" value="TRPM2"/>
    <property type="match status" value="1"/>
</dbReference>
<feature type="transmembrane region" description="Helical" evidence="8">
    <location>
        <begin position="1158"/>
        <end position="1179"/>
    </location>
</feature>
<sequence length="1668" mass="195766">MSESIAVYDLPTDEIESLFIVEKTAYENVQHRPTYARSTCDARNMMTDERINRIDDNTCFLIRNEPPDSGIYKNVDFNGQQIKSICDQLTVKYYFVCSEYYLMLSCVPSIRFSSAILEMKDQDEEIRSIPNRSFIFKKKSNFREVLYIEIRDSVRRKELLQRNLPDKWKINPPEAIISITGVDHQFNIKDKCNLKRDLIEAVISTGSWIVTCGTESKVVQFIEDAVNEHITLQDCHIPIVGILSQSVHEEIIPEYTKSVELMKGNENKWVQIPTKSTKDVLDPNHTQFIFTKDFKRKQTGSTATSECREAFEHFLSNISIKDTGTMSNTNNVEINTKYGENELQEILPVILVLIEGGMDALKTAVCVLESENPVVVIDGSGGAADFLATCYQRDISNDETANPDETLSKLVKKCFEDDSILLLEEVKKLPLHLFAKHELIYIYSLEDKTAKVDEYIQNAIFDMYKEFYAKKLENLKNDSAKRKHSEIVIKKQLKLVKKWKRCDIAWKDIFIAENRNELSDLQTKVSIPVMNKLKEKMDTYLKMQVRGKLKRKLDNLNKRPGVNKDTSNNFKLKEDLENFDNLVENIDKCISQFENAEPSVVKLFTTSVRGIKEWLDKTRTENDDHKSINNVRMKSKFTEDLENFDILVENMEKCISEFDDVKPSDVKSFSKSVKTIKECIVKKPTETDHQKVYEEEVKAMNERINDFLHWQPPVNIQVMIKFKERMEQFLKHPVIETFINTHPDAKSHLLKKFGEWKSEEVKPSYVKSLTKTLHEFKRCLQFKDDHEEDVVTEFWKMIDNFLRFQMSDITQNMIDLHKAMEHFRKKFRYTMNLPKFDELFENIDECISKLKVGKPKYVKSLSESLQEMKQFMKRNLEENEYKSIKMAFKKIVNNILDESSKDEVSDLLETSLVENRTDLVTLIIDRMEDMNSFVLLYIPRIYQKCLAKAEKEDVAISLIDQQRKHHGEKEDKVVKVTNKILVNVHNFISDLLGDTHFELYKLIPKLDGTSKPEEIELTYADYPFHHLFVWAVMVNWKEMAMIFWKHDTDNTCSALFASALLNELAERAHFSNHMDLSTSLRENASYFETLACRVITEMYNRDRDKALKILVTKVGRYNSTPLAIAYSQKLMTFMAITACQAKLNTIWRGDIALYTPSWRIGLAMFFPMLIIQNIGFITIQNGQKTNTISKQIHPEIRYVRKTSRSYLKKRNETEKSNFDTMKKENRQVEKPDGNTTNFCSLMFYYLYLFYRTPIVKFFFYMITYLAFVAIFACFVLTDMYPLSESSPSILEYLTWIWTLSLAIEEIRQMLQTDTGSIGKNIRLWAKDVWNIFDLVMYLLFLMSVLLRCLLNSEQFYFARLTYAITLSMFILRSMHFFFVTRYIGPKVIMIGRMLEDLAFFIALFVLFVFSFGIMYQAVLFPNSVLSPWELFKDIVYLPYWQLYGKLNLDRIEGAEPSECTNDPHLYSNGSMDRCAQSNQFNSPLLAVYLILTNILLVNILIAMFSHTFQKVQDNSEIIWKFHMYALVYEYYDRPMFPIPIVIHLCRIVVFCYDKIQDYRLRNCKERKTMYASAFILKYDKEEIEKLRIVENLAVQTFLNGPYRAKSRYIARNMMTDERDMNKETDATPTQHDIEILQEEMHRMRESMINEMQNLRLRQPILIVEVPKQ</sequence>
<feature type="transmembrane region" description="Helical" evidence="8">
    <location>
        <begin position="1328"/>
        <end position="1350"/>
    </location>
</feature>
<evidence type="ECO:0000259" key="9">
    <source>
        <dbReference type="Pfam" id="PF00520"/>
    </source>
</evidence>
<keyword evidence="2" id="KW-0813">Transport</keyword>
<evidence type="ECO:0000259" key="11">
    <source>
        <dbReference type="Pfam" id="PF25508"/>
    </source>
</evidence>
<proteinExistence type="predicted"/>
<feature type="transmembrane region" description="Helical" evidence="8">
    <location>
        <begin position="1485"/>
        <end position="1504"/>
    </location>
</feature>
<dbReference type="GO" id="GO:0099604">
    <property type="term" value="F:ligand-gated calcium channel activity"/>
    <property type="evidence" value="ECO:0007669"/>
    <property type="project" value="TreeGrafter"/>
</dbReference>
<dbReference type="Pfam" id="PF18139">
    <property type="entry name" value="LSDAT_euk"/>
    <property type="match status" value="1"/>
</dbReference>
<evidence type="ECO:0000313" key="13">
    <source>
        <dbReference type="Proteomes" id="UP000507470"/>
    </source>
</evidence>
<dbReference type="Proteomes" id="UP000507470">
    <property type="component" value="Unassembled WGS sequence"/>
</dbReference>
<name>A0A6J8B7P1_MYTCO</name>
<organism evidence="12 13">
    <name type="scientific">Mytilus coruscus</name>
    <name type="common">Sea mussel</name>
    <dbReference type="NCBI Taxonomy" id="42192"/>
    <lineage>
        <taxon>Eukaryota</taxon>
        <taxon>Metazoa</taxon>
        <taxon>Spiralia</taxon>
        <taxon>Lophotrochozoa</taxon>
        <taxon>Mollusca</taxon>
        <taxon>Bivalvia</taxon>
        <taxon>Autobranchia</taxon>
        <taxon>Pteriomorphia</taxon>
        <taxon>Mytilida</taxon>
        <taxon>Mytiloidea</taxon>
        <taxon>Mytilidae</taxon>
        <taxon>Mytilinae</taxon>
        <taxon>Mytilus</taxon>
    </lineage>
</organism>
<dbReference type="Pfam" id="PF00520">
    <property type="entry name" value="Ion_trans"/>
    <property type="match status" value="1"/>
</dbReference>
<gene>
    <name evidence="12" type="ORF">MCOR_14295</name>
</gene>
<comment type="subcellular location">
    <subcellularLocation>
        <location evidence="1">Membrane</location>
        <topology evidence="1">Multi-pass membrane protein</topology>
    </subcellularLocation>
</comment>
<keyword evidence="7" id="KW-0407">Ion channel</keyword>
<dbReference type="GO" id="GO:0005886">
    <property type="term" value="C:plasma membrane"/>
    <property type="evidence" value="ECO:0007669"/>
    <property type="project" value="TreeGrafter"/>
</dbReference>
<keyword evidence="13" id="KW-1185">Reference proteome</keyword>
<protein>
    <submittedName>
        <fullName evidence="12">TRPM1</fullName>
    </submittedName>
</protein>
<evidence type="ECO:0000256" key="1">
    <source>
        <dbReference type="ARBA" id="ARBA00004141"/>
    </source>
</evidence>
<evidence type="ECO:0000256" key="5">
    <source>
        <dbReference type="ARBA" id="ARBA00023065"/>
    </source>
</evidence>
<evidence type="ECO:0000256" key="8">
    <source>
        <dbReference type="SAM" id="Phobius"/>
    </source>
</evidence>
<feature type="transmembrane region" description="Helical" evidence="8">
    <location>
        <begin position="1356"/>
        <end position="1377"/>
    </location>
</feature>
<dbReference type="PANTHER" id="PTHR13800">
    <property type="entry name" value="TRANSIENT RECEPTOR POTENTIAL CATION CHANNEL, SUBFAMILY M, MEMBER 6"/>
    <property type="match status" value="1"/>
</dbReference>
<keyword evidence="3 8" id="KW-0812">Transmembrane</keyword>
<reference evidence="12 13" key="1">
    <citation type="submission" date="2020-06" db="EMBL/GenBank/DDBJ databases">
        <authorList>
            <person name="Li R."/>
            <person name="Bekaert M."/>
        </authorList>
    </citation>
    <scope>NUCLEOTIDE SEQUENCE [LARGE SCALE GENOMIC DNA]</scope>
    <source>
        <strain evidence="13">wild</strain>
    </source>
</reference>
<feature type="domain" description="TRPM SLOG" evidence="10">
    <location>
        <begin position="163"/>
        <end position="417"/>
    </location>
</feature>
<feature type="domain" description="Ion transport" evidence="9">
    <location>
        <begin position="1259"/>
        <end position="1515"/>
    </location>
</feature>
<dbReference type="EMBL" id="CACVKT020002486">
    <property type="protein sequence ID" value="CAC5378047.1"/>
    <property type="molecule type" value="Genomic_DNA"/>
</dbReference>
<accession>A0A6J8B7P1</accession>
<dbReference type="OrthoDB" id="2373987at2759"/>
<evidence type="ECO:0000256" key="3">
    <source>
        <dbReference type="ARBA" id="ARBA00022692"/>
    </source>
</evidence>
<evidence type="ECO:0000256" key="7">
    <source>
        <dbReference type="ARBA" id="ARBA00023303"/>
    </source>
</evidence>
<evidence type="ECO:0000256" key="6">
    <source>
        <dbReference type="ARBA" id="ARBA00023136"/>
    </source>
</evidence>
<feature type="transmembrane region" description="Helical" evidence="8">
    <location>
        <begin position="1397"/>
        <end position="1418"/>
    </location>
</feature>
<evidence type="ECO:0000259" key="10">
    <source>
        <dbReference type="Pfam" id="PF18139"/>
    </source>
</evidence>
<dbReference type="InterPro" id="IPR005821">
    <property type="entry name" value="Ion_trans_dom"/>
</dbReference>
<feature type="domain" description="TRPM-like" evidence="11">
    <location>
        <begin position="902"/>
        <end position="1135"/>
    </location>
</feature>
<keyword evidence="5" id="KW-0406">Ion transport</keyword>
<dbReference type="InterPro" id="IPR041491">
    <property type="entry name" value="TRPM_SLOG"/>
</dbReference>
<evidence type="ECO:0000256" key="2">
    <source>
        <dbReference type="ARBA" id="ARBA00022448"/>
    </source>
</evidence>